<organism evidence="3 4">
    <name type="scientific">Trichoderma ghanense</name>
    <dbReference type="NCBI Taxonomy" id="65468"/>
    <lineage>
        <taxon>Eukaryota</taxon>
        <taxon>Fungi</taxon>
        <taxon>Dikarya</taxon>
        <taxon>Ascomycota</taxon>
        <taxon>Pezizomycotina</taxon>
        <taxon>Sordariomycetes</taxon>
        <taxon>Hypocreomycetidae</taxon>
        <taxon>Hypocreales</taxon>
        <taxon>Hypocreaceae</taxon>
        <taxon>Trichoderma</taxon>
    </lineage>
</organism>
<evidence type="ECO:0000313" key="4">
    <source>
        <dbReference type="Proteomes" id="UP001642720"/>
    </source>
</evidence>
<keyword evidence="4" id="KW-1185">Reference proteome</keyword>
<dbReference type="GeneID" id="300574267"/>
<reference evidence="3 4" key="1">
    <citation type="submission" date="2018-01" db="EMBL/GenBank/DDBJ databases">
        <title>Genome characterization of the sugarcane-associated fungus Trichoderma ghanense CCMA-1212 and their application in lignocelulose bioconversion.</title>
        <authorList>
            <person name="Steindorff A.S."/>
            <person name="Mendes T.D."/>
            <person name="Vilela E.S.D."/>
            <person name="Rodrigues D.S."/>
            <person name="Formighieri E.F."/>
            <person name="Melo I.S."/>
            <person name="Favaro L.C.L."/>
        </authorList>
    </citation>
    <scope>NUCLEOTIDE SEQUENCE [LARGE SCALE GENOMIC DNA]</scope>
    <source>
        <strain evidence="3 4">CCMA-1212</strain>
    </source>
</reference>
<name>A0ABY2HBP2_9HYPO</name>
<keyword evidence="2" id="KW-0732">Signal</keyword>
<evidence type="ECO:0000256" key="1">
    <source>
        <dbReference type="SAM" id="MobiDB-lite"/>
    </source>
</evidence>
<proteinExistence type="predicted"/>
<evidence type="ECO:0000256" key="2">
    <source>
        <dbReference type="SAM" id="SignalP"/>
    </source>
</evidence>
<dbReference type="RefSeq" id="XP_073561297.1">
    <property type="nucleotide sequence ID" value="XM_073699817.1"/>
</dbReference>
<feature type="signal peptide" evidence="2">
    <location>
        <begin position="1"/>
        <end position="35"/>
    </location>
</feature>
<dbReference type="PANTHER" id="PTHR39142:SF1">
    <property type="entry name" value="AEL197CP"/>
    <property type="match status" value="1"/>
</dbReference>
<dbReference type="PANTHER" id="PTHR39142">
    <property type="entry name" value="MID1P"/>
    <property type="match status" value="1"/>
</dbReference>
<dbReference type="Proteomes" id="UP001642720">
    <property type="component" value="Unassembled WGS sequence"/>
</dbReference>
<dbReference type="Pfam" id="PF12929">
    <property type="entry name" value="Mid1"/>
    <property type="match status" value="1"/>
</dbReference>
<dbReference type="EMBL" id="PPTA01000003">
    <property type="protein sequence ID" value="TFB05096.1"/>
    <property type="molecule type" value="Genomic_DNA"/>
</dbReference>
<feature type="compositionally biased region" description="Basic and acidic residues" evidence="1">
    <location>
        <begin position="126"/>
        <end position="147"/>
    </location>
</feature>
<dbReference type="InterPro" id="IPR024338">
    <property type="entry name" value="MID1/Yam8"/>
</dbReference>
<feature type="chain" id="PRO_5045305994" evidence="2">
    <location>
        <begin position="36"/>
        <end position="636"/>
    </location>
</feature>
<feature type="region of interest" description="Disordered" evidence="1">
    <location>
        <begin position="116"/>
        <end position="154"/>
    </location>
</feature>
<gene>
    <name evidence="3" type="ORF">CCMA1212_002435</name>
</gene>
<accession>A0ABY2HBP2</accession>
<evidence type="ECO:0000313" key="3">
    <source>
        <dbReference type="EMBL" id="TFB05096.1"/>
    </source>
</evidence>
<comment type="caution">
    <text evidence="3">The sequence shown here is derived from an EMBL/GenBank/DDBJ whole genome shotgun (WGS) entry which is preliminary data.</text>
</comment>
<protein>
    <submittedName>
        <fullName evidence="3">Calcium influx-promoting protein ehs1</fullName>
    </submittedName>
</protein>
<sequence>MPPTPLQSRLAASFAGVPVVLMLSILLLAPTAALALELDLEAPSLPDWTGPVAPPQLGAGSHPLYEPDFTLLDRGIVGRAALDATPLVNNAPIPMNLAPGASACYVVQKSVIFSGGGNAGSSSSSRELKRDEDVERRAEHAKQPSDKDEGDGSSTKTLYLSANTCLQPQVASSDGASEVPPQLRIYISTSSKDGCPDPTKPAAGVQSKAFEQGAVTYGLNVTGDVYVTVAAPKVTDKFQGIYNFEIAASVDAYYYQYSSQNGQLLWMDSDATSALLQTASLTNDRSQIPSIMKAAPQYDLFVQGTKAPILDGLMRSVCGMNNVAQIASKRLDDGQMNNNEVVRTKMTDKGPGGWPRQQFYFQGLNSSTSYYGILVKRGNSTASSKRQGTAAMGGGGIVFPPTDFQTSAGTNCNLITDLDFCEDVQWAAPGNNKYNNTELGNLYDAYAKAMYGNFQKVMMQIPCEAPSTQRYSLAANCDNCTAAYKQWLCAVAIPRCEDFSTQSNYTIPRNAAQAFPNGTFLPDALRQELMQTPAFNTSRTSFIDEVIAPGPYKEILPCADLCYGVVQGCPAAIGFGCPRPGKLGFNVSYALRDRNGGAVSCNYPGEPRTQVSASGATTPSLMLVIGALGLGSMLLL</sequence>